<proteinExistence type="predicted"/>
<evidence type="ECO:0000256" key="1">
    <source>
        <dbReference type="SAM" id="MobiDB-lite"/>
    </source>
</evidence>
<sequence length="154" mass="17153">MHALPLATVTPIIGGLAPTADLQHARLRKRSHARLRFESRNARLRREQQVRLAERLARAQRAESIRDVAPQSAVPPARTDKPATPDEALKKARIALAMSRAQLNKSLKAFGHPPVAEQAARLLELQREYETAEQALETLLPTPTLTDPEETLRP</sequence>
<dbReference type="AlphaFoldDB" id="A0AAN4TNT6"/>
<comment type="caution">
    <text evidence="2">The sequence shown here is derived from an EMBL/GenBank/DDBJ whole genome shotgun (WGS) entry which is preliminary data.</text>
</comment>
<feature type="compositionally biased region" description="Low complexity" evidence="1">
    <location>
        <begin position="136"/>
        <end position="146"/>
    </location>
</feature>
<accession>A0AAN4TNT6</accession>
<feature type="region of interest" description="Disordered" evidence="1">
    <location>
        <begin position="61"/>
        <end position="85"/>
    </location>
</feature>
<evidence type="ECO:0000313" key="3">
    <source>
        <dbReference type="Proteomes" id="UP000248291"/>
    </source>
</evidence>
<reference evidence="2 3" key="1">
    <citation type="submission" date="2018-04" db="EMBL/GenBank/DDBJ databases">
        <title>Draft genome sequence of Pseudomonas syringae pv. actinidiae biovar 3 strains isolated from kiwifruit in Kagawa prefecture.</title>
        <authorList>
            <person name="Tabuchi M."/>
            <person name="Saito M."/>
            <person name="Fujiwara S."/>
            <person name="Sasa N."/>
            <person name="Akimitsu K."/>
            <person name="Gomi K."/>
            <person name="Konishi-Sugita S."/>
            <person name="Hamano K."/>
            <person name="Kataoka I."/>
        </authorList>
    </citation>
    <scope>NUCLEOTIDE SEQUENCE [LARGE SCALE GENOMIC DNA]</scope>
    <source>
        <strain evidence="2 3">MAFF212211</strain>
    </source>
</reference>
<organism evidence="2 3">
    <name type="scientific">Pseudomonas syringae pv. actinidiae</name>
    <dbReference type="NCBI Taxonomy" id="103796"/>
    <lineage>
        <taxon>Bacteria</taxon>
        <taxon>Pseudomonadati</taxon>
        <taxon>Pseudomonadota</taxon>
        <taxon>Gammaproteobacteria</taxon>
        <taxon>Pseudomonadales</taxon>
        <taxon>Pseudomonadaceae</taxon>
        <taxon>Pseudomonas</taxon>
        <taxon>Pseudomonas syringae</taxon>
    </lineage>
</organism>
<name>A0AAN4TNT6_PSESF</name>
<dbReference type="EMBL" id="BGKA01000215">
    <property type="protein sequence ID" value="GBH19517.1"/>
    <property type="molecule type" value="Genomic_DNA"/>
</dbReference>
<gene>
    <name evidence="2" type="ORF">KPSA3_05528</name>
</gene>
<protein>
    <submittedName>
        <fullName evidence="2">Na+-translocating ferredoxin:NAD+ oxidoreductase RNF</fullName>
    </submittedName>
</protein>
<evidence type="ECO:0000313" key="2">
    <source>
        <dbReference type="EMBL" id="GBH19517.1"/>
    </source>
</evidence>
<dbReference type="Proteomes" id="UP000248291">
    <property type="component" value="Unassembled WGS sequence"/>
</dbReference>
<feature type="region of interest" description="Disordered" evidence="1">
    <location>
        <begin position="133"/>
        <end position="154"/>
    </location>
</feature>